<name>A0A2W5SR25_VARPD</name>
<comment type="caution">
    <text evidence="2">The sequence shown here is derived from an EMBL/GenBank/DDBJ whole genome shotgun (WGS) entry which is preliminary data.</text>
</comment>
<proteinExistence type="predicted"/>
<dbReference type="Proteomes" id="UP000249135">
    <property type="component" value="Unassembled WGS sequence"/>
</dbReference>
<organism evidence="2 3">
    <name type="scientific">Variovorax paradoxus</name>
    <dbReference type="NCBI Taxonomy" id="34073"/>
    <lineage>
        <taxon>Bacteria</taxon>
        <taxon>Pseudomonadati</taxon>
        <taxon>Pseudomonadota</taxon>
        <taxon>Betaproteobacteria</taxon>
        <taxon>Burkholderiales</taxon>
        <taxon>Comamonadaceae</taxon>
        <taxon>Variovorax</taxon>
    </lineage>
</organism>
<evidence type="ECO:0000313" key="3">
    <source>
        <dbReference type="Proteomes" id="UP000249135"/>
    </source>
</evidence>
<evidence type="ECO:0000313" key="2">
    <source>
        <dbReference type="EMBL" id="PZQ77230.1"/>
    </source>
</evidence>
<sequence>MEFLALMAFAILGAYILKNREQQRRIVLLGSALGKYQIEQLMENLTEGYLRWLDEKDPERWRSNSTVSWPTSRRSRRRWRR</sequence>
<dbReference type="AlphaFoldDB" id="A0A2W5SR25"/>
<gene>
    <name evidence="2" type="ORF">DI563_04525</name>
</gene>
<accession>A0A2W5SR25</accession>
<feature type="region of interest" description="Disordered" evidence="1">
    <location>
        <begin position="61"/>
        <end position="81"/>
    </location>
</feature>
<reference evidence="2 3" key="1">
    <citation type="submission" date="2017-08" db="EMBL/GenBank/DDBJ databases">
        <title>Infants hospitalized years apart are colonized by the same room-sourced microbial strains.</title>
        <authorList>
            <person name="Brooks B."/>
            <person name="Olm M.R."/>
            <person name="Firek B.A."/>
            <person name="Baker R."/>
            <person name="Thomas B.C."/>
            <person name="Morowitz M.J."/>
            <person name="Banfield J.F."/>
        </authorList>
    </citation>
    <scope>NUCLEOTIDE SEQUENCE [LARGE SCALE GENOMIC DNA]</scope>
    <source>
        <strain evidence="2">S2_005_003_R2_41</strain>
    </source>
</reference>
<protein>
    <submittedName>
        <fullName evidence="2">Uncharacterized protein</fullName>
    </submittedName>
</protein>
<evidence type="ECO:0000256" key="1">
    <source>
        <dbReference type="SAM" id="MobiDB-lite"/>
    </source>
</evidence>
<dbReference type="EMBL" id="QFPP01000027">
    <property type="protein sequence ID" value="PZQ77230.1"/>
    <property type="molecule type" value="Genomic_DNA"/>
</dbReference>